<name>A0A0C9V2Q3_SPHS4</name>
<accession>A0A0C9V2Q3</accession>
<proteinExistence type="predicted"/>
<reference evidence="1 2" key="1">
    <citation type="submission" date="2014-06" db="EMBL/GenBank/DDBJ databases">
        <title>Evolutionary Origins and Diversification of the Mycorrhizal Mutualists.</title>
        <authorList>
            <consortium name="DOE Joint Genome Institute"/>
            <consortium name="Mycorrhizal Genomics Consortium"/>
            <person name="Kohler A."/>
            <person name="Kuo A."/>
            <person name="Nagy L.G."/>
            <person name="Floudas D."/>
            <person name="Copeland A."/>
            <person name="Barry K.W."/>
            <person name="Cichocki N."/>
            <person name="Veneault-Fourrey C."/>
            <person name="LaButti K."/>
            <person name="Lindquist E.A."/>
            <person name="Lipzen A."/>
            <person name="Lundell T."/>
            <person name="Morin E."/>
            <person name="Murat C."/>
            <person name="Riley R."/>
            <person name="Ohm R."/>
            <person name="Sun H."/>
            <person name="Tunlid A."/>
            <person name="Henrissat B."/>
            <person name="Grigoriev I.V."/>
            <person name="Hibbett D.S."/>
            <person name="Martin F."/>
        </authorList>
    </citation>
    <scope>NUCLEOTIDE SEQUENCE [LARGE SCALE GENOMIC DNA]</scope>
    <source>
        <strain evidence="1 2">SS14</strain>
    </source>
</reference>
<feature type="non-terminal residue" evidence="1">
    <location>
        <position position="1"/>
    </location>
</feature>
<sequence length="175" mass="20398">WFEVQYTSNESSWKPYAAMRQLSAMENYLQDQGIRHISDLPHSDGSPPPQLRLQTIDFAHIALITTQNTVENSSVYGYLQICSLRLVFNRNLFNKDRFYETEHPTAMDNNHRNAFPPYEFEDFHTVHDPFPHYSHQEGCQQQTYDAPFDLANNTTVRDLFPALEPLPLGNLTAYR</sequence>
<organism evidence="1 2">
    <name type="scientific">Sphaerobolus stellatus (strain SS14)</name>
    <dbReference type="NCBI Taxonomy" id="990650"/>
    <lineage>
        <taxon>Eukaryota</taxon>
        <taxon>Fungi</taxon>
        <taxon>Dikarya</taxon>
        <taxon>Basidiomycota</taxon>
        <taxon>Agaricomycotina</taxon>
        <taxon>Agaricomycetes</taxon>
        <taxon>Phallomycetidae</taxon>
        <taxon>Geastrales</taxon>
        <taxon>Sphaerobolaceae</taxon>
        <taxon>Sphaerobolus</taxon>
    </lineage>
</organism>
<dbReference type="AlphaFoldDB" id="A0A0C9V2Q3"/>
<dbReference type="EMBL" id="KN837183">
    <property type="protein sequence ID" value="KIJ35922.1"/>
    <property type="molecule type" value="Genomic_DNA"/>
</dbReference>
<keyword evidence="2" id="KW-1185">Reference proteome</keyword>
<gene>
    <name evidence="1" type="ORF">M422DRAFT_179948</name>
</gene>
<dbReference type="HOGENOM" id="CLU_1536208_0_0_1"/>
<evidence type="ECO:0000313" key="2">
    <source>
        <dbReference type="Proteomes" id="UP000054279"/>
    </source>
</evidence>
<dbReference type="Proteomes" id="UP000054279">
    <property type="component" value="Unassembled WGS sequence"/>
</dbReference>
<evidence type="ECO:0000313" key="1">
    <source>
        <dbReference type="EMBL" id="KIJ35922.1"/>
    </source>
</evidence>
<protein>
    <submittedName>
        <fullName evidence="1">Uncharacterized protein</fullName>
    </submittedName>
</protein>